<evidence type="ECO:0000256" key="2">
    <source>
        <dbReference type="SAM" id="MobiDB-lite"/>
    </source>
</evidence>
<name>A0A3P8V1J0_CYNSE</name>
<dbReference type="GO" id="GO:0033017">
    <property type="term" value="C:sarcoplasmic reticulum membrane"/>
    <property type="evidence" value="ECO:0007669"/>
    <property type="project" value="UniProtKB-SubCell"/>
</dbReference>
<evidence type="ECO:0000313" key="5">
    <source>
        <dbReference type="Proteomes" id="UP000265120"/>
    </source>
</evidence>
<keyword evidence="3" id="KW-1133">Transmembrane helix</keyword>
<reference evidence="4" key="3">
    <citation type="submission" date="2025-09" db="UniProtKB">
        <authorList>
            <consortium name="Ensembl"/>
        </authorList>
    </citation>
    <scope>IDENTIFICATION</scope>
</reference>
<dbReference type="PANTHER" id="PTHR14106">
    <property type="entry name" value="TRIADIN"/>
    <property type="match status" value="1"/>
</dbReference>
<dbReference type="Ensembl" id="ENSCSET00000007001.1">
    <property type="protein sequence ID" value="ENSCSEP00000006926.1"/>
    <property type="gene ID" value="ENSCSEG00000004469.1"/>
</dbReference>
<proteinExistence type="predicted"/>
<protein>
    <submittedName>
        <fullName evidence="4">Uncharacterized protein</fullName>
    </submittedName>
</protein>
<dbReference type="PANTHER" id="PTHR14106:SF0">
    <property type="entry name" value="TRIADIN"/>
    <property type="match status" value="1"/>
</dbReference>
<dbReference type="OMA" id="MEESSNW"/>
<dbReference type="GO" id="GO:0005102">
    <property type="term" value="F:signaling receptor binding"/>
    <property type="evidence" value="ECO:0007669"/>
    <property type="project" value="InterPro"/>
</dbReference>
<feature type="transmembrane region" description="Helical" evidence="3">
    <location>
        <begin position="46"/>
        <end position="69"/>
    </location>
</feature>
<comment type="subcellular location">
    <subcellularLocation>
        <location evidence="1">Sarcoplasmic reticulum membrane</location>
        <topology evidence="1">Single-pass type II membrane protein</topology>
    </subcellularLocation>
</comment>
<organism evidence="4 5">
    <name type="scientific">Cynoglossus semilaevis</name>
    <name type="common">Tongue sole</name>
    <dbReference type="NCBI Taxonomy" id="244447"/>
    <lineage>
        <taxon>Eukaryota</taxon>
        <taxon>Metazoa</taxon>
        <taxon>Chordata</taxon>
        <taxon>Craniata</taxon>
        <taxon>Vertebrata</taxon>
        <taxon>Euteleostomi</taxon>
        <taxon>Actinopterygii</taxon>
        <taxon>Neopterygii</taxon>
        <taxon>Teleostei</taxon>
        <taxon>Neoteleostei</taxon>
        <taxon>Acanthomorphata</taxon>
        <taxon>Carangaria</taxon>
        <taxon>Pleuronectiformes</taxon>
        <taxon>Pleuronectoidei</taxon>
        <taxon>Cynoglossidae</taxon>
        <taxon>Cynoglossinae</taxon>
        <taxon>Cynoglossus</taxon>
    </lineage>
</organism>
<accession>A0A3P8V1J0</accession>
<sequence length="175" mass="18974">MTEAMEARTSTTTTMVIDSKTADAGSASARKKTFTDDLYSTFSSPLAWILVLALIVTWSCVFVIMFDLMDHKAISGTTRSLFGSSNRPPPLARKVLKDSGPRGGLTKLGSDPMKAVNDVVEESGNVISVLYRFAANLIAPGEDDGTFHKAEESNHVNVNASLHFMLTMLTISRLK</sequence>
<reference evidence="4 5" key="1">
    <citation type="journal article" date="2014" name="Nat. Genet.">
        <title>Whole-genome sequence of a flatfish provides insights into ZW sex chromosome evolution and adaptation to a benthic lifestyle.</title>
        <authorList>
            <person name="Chen S."/>
            <person name="Zhang G."/>
            <person name="Shao C."/>
            <person name="Huang Q."/>
            <person name="Liu G."/>
            <person name="Zhang P."/>
            <person name="Song W."/>
            <person name="An N."/>
            <person name="Chalopin D."/>
            <person name="Volff J.N."/>
            <person name="Hong Y."/>
            <person name="Li Q."/>
            <person name="Sha Z."/>
            <person name="Zhou H."/>
            <person name="Xie M."/>
            <person name="Yu Q."/>
            <person name="Liu Y."/>
            <person name="Xiang H."/>
            <person name="Wang N."/>
            <person name="Wu K."/>
            <person name="Yang C."/>
            <person name="Zhou Q."/>
            <person name="Liao X."/>
            <person name="Yang L."/>
            <person name="Hu Q."/>
            <person name="Zhang J."/>
            <person name="Meng L."/>
            <person name="Jin L."/>
            <person name="Tian Y."/>
            <person name="Lian J."/>
            <person name="Yang J."/>
            <person name="Miao G."/>
            <person name="Liu S."/>
            <person name="Liang Z."/>
            <person name="Yan F."/>
            <person name="Li Y."/>
            <person name="Sun B."/>
            <person name="Zhang H."/>
            <person name="Zhang J."/>
            <person name="Zhu Y."/>
            <person name="Du M."/>
            <person name="Zhao Y."/>
            <person name="Schartl M."/>
            <person name="Tang Q."/>
            <person name="Wang J."/>
        </authorList>
    </citation>
    <scope>NUCLEOTIDE SEQUENCE</scope>
</reference>
<evidence type="ECO:0000256" key="3">
    <source>
        <dbReference type="SAM" id="Phobius"/>
    </source>
</evidence>
<dbReference type="InParanoid" id="A0A3P8V1J0"/>
<dbReference type="AlphaFoldDB" id="A0A3P8V1J0"/>
<evidence type="ECO:0000313" key="4">
    <source>
        <dbReference type="Ensembl" id="ENSCSEP00000006926.1"/>
    </source>
</evidence>
<feature type="region of interest" description="Disordered" evidence="2">
    <location>
        <begin position="79"/>
        <end position="109"/>
    </location>
</feature>
<keyword evidence="5" id="KW-1185">Reference proteome</keyword>
<dbReference type="STRING" id="244447.ENSCSEP00000006926"/>
<dbReference type="InterPro" id="IPR010798">
    <property type="entry name" value="Triadin"/>
</dbReference>
<keyword evidence="3" id="KW-0472">Membrane</keyword>
<keyword evidence="3" id="KW-0812">Transmembrane</keyword>
<evidence type="ECO:0000256" key="1">
    <source>
        <dbReference type="ARBA" id="ARBA00004157"/>
    </source>
</evidence>
<dbReference type="GeneTree" id="ENSGT00510000049207"/>
<dbReference type="Proteomes" id="UP000265120">
    <property type="component" value="Chromosome 7"/>
</dbReference>
<reference evidence="4" key="2">
    <citation type="submission" date="2025-08" db="UniProtKB">
        <authorList>
            <consortium name="Ensembl"/>
        </authorList>
    </citation>
    <scope>IDENTIFICATION</scope>
</reference>